<dbReference type="GO" id="GO:0005524">
    <property type="term" value="F:ATP binding"/>
    <property type="evidence" value="ECO:0007669"/>
    <property type="project" value="UniProtKB-KW"/>
</dbReference>
<accession>A0A316GBK3</accession>
<comment type="caution">
    <text evidence="2">The sequence shown here is derived from an EMBL/GenBank/DDBJ whole genome shotgun (WGS) entry which is preliminary data.</text>
</comment>
<evidence type="ECO:0000313" key="3">
    <source>
        <dbReference type="Proteomes" id="UP000245390"/>
    </source>
</evidence>
<reference evidence="2 3" key="1">
    <citation type="submission" date="2018-05" db="EMBL/GenBank/DDBJ databases">
        <title>Genomic Encyclopedia of Type Strains, Phase IV (KMG-IV): sequencing the most valuable type-strain genomes for metagenomic binning, comparative biology and taxonomic classification.</title>
        <authorList>
            <person name="Goeker M."/>
        </authorList>
    </citation>
    <scope>NUCLEOTIDE SEQUENCE [LARGE SCALE GENOMIC DNA]</scope>
    <source>
        <strain evidence="2 3">DSM 103371</strain>
    </source>
</reference>
<keyword evidence="3" id="KW-1185">Reference proteome</keyword>
<evidence type="ECO:0000259" key="1">
    <source>
        <dbReference type="SMART" id="SM00382"/>
    </source>
</evidence>
<dbReference type="Proteomes" id="UP000245390">
    <property type="component" value="Unassembled WGS sequence"/>
</dbReference>
<dbReference type="Pfam" id="PF13481">
    <property type="entry name" value="AAA_25"/>
    <property type="match status" value="1"/>
</dbReference>
<proteinExistence type="predicted"/>
<name>A0A316GBK3_9RHOB</name>
<keyword evidence="2" id="KW-0067">ATP-binding</keyword>
<dbReference type="Gene3D" id="3.40.50.300">
    <property type="entry name" value="P-loop containing nucleotide triphosphate hydrolases"/>
    <property type="match status" value="1"/>
</dbReference>
<dbReference type="SMART" id="SM00382">
    <property type="entry name" value="AAA"/>
    <property type="match status" value="1"/>
</dbReference>
<feature type="domain" description="AAA+ ATPase" evidence="1">
    <location>
        <begin position="125"/>
        <end position="315"/>
    </location>
</feature>
<evidence type="ECO:0000313" key="2">
    <source>
        <dbReference type="EMBL" id="PWK58359.1"/>
    </source>
</evidence>
<sequence length="478" mass="53848">MPNNWLEERMKDSLEFQDNPSWTPEQRKAALEHWNKAYEYSLLTPEERTARLREQELRNAADLTEKITKQHEAELKVEEARTRREQIRKGLSPSVANGPRTLVGRSLGSVQPRSIQWLWTGWVPKGYITLLAGETGAGKTTVLADIAARITTGSPWPGEFHAQPGENATRPHPVRPASRVLWLGSEDGIEEMTVPRLMACGANLNNVIEIQGVTQEGQRNTFSMQDDLGAVAEWLVFAETEGHPFAMLVIDPVTSYLPGQKLRRVDLNDAGQLRSVLEPWLILAQKHRIAVVCVTHFAKDTARAMLHRVLGSAAFAQTCRSLIAVIEPPATDDYEPDQFERAMIQVKVNLPEHPGGAWRFCTEKVEVGTDPDYQTPIYATRPAWEQLDHALTPKTAVGPARGPQSQYGLPFAVWLQAFFAERSDREWLRVDLVKMIAITEKVATENWWSKNSNTYLEKRNDGGCWFCRPKGTTPKETP</sequence>
<dbReference type="InterPro" id="IPR003593">
    <property type="entry name" value="AAA+_ATPase"/>
</dbReference>
<gene>
    <name evidence="2" type="ORF">C8D95_101172</name>
</gene>
<dbReference type="SUPFAM" id="SSF52540">
    <property type="entry name" value="P-loop containing nucleoside triphosphate hydrolases"/>
    <property type="match status" value="1"/>
</dbReference>
<keyword evidence="2" id="KW-0547">Nucleotide-binding</keyword>
<dbReference type="AlphaFoldDB" id="A0A316GBK3"/>
<dbReference type="EMBL" id="QGGV01000001">
    <property type="protein sequence ID" value="PWK58359.1"/>
    <property type="molecule type" value="Genomic_DNA"/>
</dbReference>
<organism evidence="2 3">
    <name type="scientific">Silicimonas algicola</name>
    <dbReference type="NCBI Taxonomy" id="1826607"/>
    <lineage>
        <taxon>Bacteria</taxon>
        <taxon>Pseudomonadati</taxon>
        <taxon>Pseudomonadota</taxon>
        <taxon>Alphaproteobacteria</taxon>
        <taxon>Rhodobacterales</taxon>
        <taxon>Paracoccaceae</taxon>
    </lineage>
</organism>
<protein>
    <submittedName>
        <fullName evidence="2">Energy-coupling factor transporter ATP-binding protein EcfA2</fullName>
    </submittedName>
</protein>
<dbReference type="OrthoDB" id="1496333at2"/>
<dbReference type="KEGG" id="salo:EF888_02325"/>
<dbReference type="InterPro" id="IPR027417">
    <property type="entry name" value="P-loop_NTPase"/>
</dbReference>